<evidence type="ECO:0000256" key="1">
    <source>
        <dbReference type="ARBA" id="ARBA00007435"/>
    </source>
</evidence>
<keyword evidence="3" id="KW-0378">Hydrolase</keyword>
<organism evidence="3 4">
    <name type="scientific">Mucilaginibacter frigoritolerans</name>
    <dbReference type="NCBI Taxonomy" id="652788"/>
    <lineage>
        <taxon>Bacteria</taxon>
        <taxon>Pseudomonadati</taxon>
        <taxon>Bacteroidota</taxon>
        <taxon>Sphingobacteriia</taxon>
        <taxon>Sphingobacteriales</taxon>
        <taxon>Sphingobacteriaceae</taxon>
        <taxon>Mucilaginibacter</taxon>
    </lineage>
</organism>
<dbReference type="PANTHER" id="PTHR34477">
    <property type="entry name" value="UPF0213 PROTEIN YHBQ"/>
    <property type="match status" value="1"/>
</dbReference>
<protein>
    <submittedName>
        <fullName evidence="3">Putative endonuclease</fullName>
    </submittedName>
</protein>
<keyword evidence="3" id="KW-0540">Nuclease</keyword>
<reference evidence="3 4" key="1">
    <citation type="submission" date="2019-07" db="EMBL/GenBank/DDBJ databases">
        <title>Genomic Encyclopedia of Archaeal and Bacterial Type Strains, Phase II (KMG-II): from individual species to whole genera.</title>
        <authorList>
            <person name="Goeker M."/>
        </authorList>
    </citation>
    <scope>NUCLEOTIDE SEQUENCE [LARGE SCALE GENOMIC DNA]</scope>
    <source>
        <strain evidence="3 4">ATCC BAA-1854</strain>
    </source>
</reference>
<dbReference type="Gene3D" id="3.40.1440.10">
    <property type="entry name" value="GIY-YIG endonuclease"/>
    <property type="match status" value="1"/>
</dbReference>
<dbReference type="AlphaFoldDB" id="A0A562UEZ8"/>
<dbReference type="SUPFAM" id="SSF82771">
    <property type="entry name" value="GIY-YIG endonuclease"/>
    <property type="match status" value="1"/>
</dbReference>
<keyword evidence="4" id="KW-1185">Reference proteome</keyword>
<dbReference type="Proteomes" id="UP000317010">
    <property type="component" value="Unassembled WGS sequence"/>
</dbReference>
<sequence length="101" mass="11821">MVFQRGGCVYITTNKLHTVLYTGVTSDITGRIWEHKNKIHPNSFTAKYNCDKLVYYFFYSSIEEAIASEKAIKGGNRKYKKQLVESINPEWIDLYDKLMEE</sequence>
<proteinExistence type="inferred from homology"/>
<comment type="caution">
    <text evidence="3">The sequence shown here is derived from an EMBL/GenBank/DDBJ whole genome shotgun (WGS) entry which is preliminary data.</text>
</comment>
<dbReference type="EMBL" id="VLLI01000001">
    <property type="protein sequence ID" value="TWJ04366.1"/>
    <property type="molecule type" value="Genomic_DNA"/>
</dbReference>
<name>A0A562UEZ8_9SPHI</name>
<dbReference type="PROSITE" id="PS50164">
    <property type="entry name" value="GIY_YIG"/>
    <property type="match status" value="1"/>
</dbReference>
<evidence type="ECO:0000313" key="3">
    <source>
        <dbReference type="EMBL" id="TWJ04366.1"/>
    </source>
</evidence>
<dbReference type="CDD" id="cd10448">
    <property type="entry name" value="GIY-YIG_unchar_3"/>
    <property type="match status" value="1"/>
</dbReference>
<dbReference type="InterPro" id="IPR035901">
    <property type="entry name" value="GIY-YIG_endonuc_sf"/>
</dbReference>
<dbReference type="Pfam" id="PF01541">
    <property type="entry name" value="GIY-YIG"/>
    <property type="match status" value="1"/>
</dbReference>
<comment type="similarity">
    <text evidence="1">Belongs to the UPF0213 family.</text>
</comment>
<feature type="domain" description="GIY-YIG" evidence="2">
    <location>
        <begin position="5"/>
        <end position="82"/>
    </location>
</feature>
<evidence type="ECO:0000313" key="4">
    <source>
        <dbReference type="Proteomes" id="UP000317010"/>
    </source>
</evidence>
<dbReference type="PANTHER" id="PTHR34477:SF5">
    <property type="entry name" value="BSL5627 PROTEIN"/>
    <property type="match status" value="1"/>
</dbReference>
<gene>
    <name evidence="3" type="ORF">JN11_00074</name>
</gene>
<dbReference type="GO" id="GO:0004519">
    <property type="term" value="F:endonuclease activity"/>
    <property type="evidence" value="ECO:0007669"/>
    <property type="project" value="UniProtKB-KW"/>
</dbReference>
<dbReference type="RefSeq" id="WP_144908532.1">
    <property type="nucleotide sequence ID" value="NZ_VLLI01000001.1"/>
</dbReference>
<dbReference type="InterPro" id="IPR000305">
    <property type="entry name" value="GIY-YIG_endonuc"/>
</dbReference>
<evidence type="ECO:0000259" key="2">
    <source>
        <dbReference type="PROSITE" id="PS50164"/>
    </source>
</evidence>
<keyword evidence="3" id="KW-0255">Endonuclease</keyword>
<dbReference type="OrthoDB" id="1495241at2"/>
<accession>A0A562UEZ8</accession>
<dbReference type="InterPro" id="IPR050190">
    <property type="entry name" value="UPF0213_domain"/>
</dbReference>